<reference evidence="1" key="2">
    <citation type="journal article" date="2015" name="Fish Shellfish Immunol.">
        <title>Early steps in the European eel (Anguilla anguilla)-Vibrio vulnificus interaction in the gills: Role of the RtxA13 toxin.</title>
        <authorList>
            <person name="Callol A."/>
            <person name="Pajuelo D."/>
            <person name="Ebbesson L."/>
            <person name="Teles M."/>
            <person name="MacKenzie S."/>
            <person name="Amaro C."/>
        </authorList>
    </citation>
    <scope>NUCLEOTIDE SEQUENCE</scope>
</reference>
<dbReference type="EMBL" id="GBXM01085319">
    <property type="protein sequence ID" value="JAH23258.1"/>
    <property type="molecule type" value="Transcribed_RNA"/>
</dbReference>
<reference evidence="1" key="1">
    <citation type="submission" date="2014-11" db="EMBL/GenBank/DDBJ databases">
        <authorList>
            <person name="Amaro Gonzalez C."/>
        </authorList>
    </citation>
    <scope>NUCLEOTIDE SEQUENCE</scope>
</reference>
<name>A0A0E9R4L2_ANGAN</name>
<organism evidence="1">
    <name type="scientific">Anguilla anguilla</name>
    <name type="common">European freshwater eel</name>
    <name type="synonym">Muraena anguilla</name>
    <dbReference type="NCBI Taxonomy" id="7936"/>
    <lineage>
        <taxon>Eukaryota</taxon>
        <taxon>Metazoa</taxon>
        <taxon>Chordata</taxon>
        <taxon>Craniata</taxon>
        <taxon>Vertebrata</taxon>
        <taxon>Euteleostomi</taxon>
        <taxon>Actinopterygii</taxon>
        <taxon>Neopterygii</taxon>
        <taxon>Teleostei</taxon>
        <taxon>Anguilliformes</taxon>
        <taxon>Anguillidae</taxon>
        <taxon>Anguilla</taxon>
    </lineage>
</organism>
<proteinExistence type="predicted"/>
<dbReference type="AlphaFoldDB" id="A0A0E9R4L2"/>
<protein>
    <submittedName>
        <fullName evidence="1">Uncharacterized protein</fullName>
    </submittedName>
</protein>
<evidence type="ECO:0000313" key="1">
    <source>
        <dbReference type="EMBL" id="JAH23258.1"/>
    </source>
</evidence>
<accession>A0A0E9R4L2</accession>
<sequence>MREVWFVRFGKKPTGRWISRNRVEQPWCIHL</sequence>